<dbReference type="GO" id="GO:0047661">
    <property type="term" value="F:amino-acid racemase activity"/>
    <property type="evidence" value="ECO:0007669"/>
    <property type="project" value="InterPro"/>
</dbReference>
<dbReference type="Pfam" id="PF01177">
    <property type="entry name" value="Asp_Glu_race"/>
    <property type="match status" value="1"/>
</dbReference>
<comment type="similarity">
    <text evidence="1">Belongs to the aspartate/glutamate racemases family.</text>
</comment>
<dbReference type="InterPro" id="IPR015942">
    <property type="entry name" value="Asp/Glu/hydantoin_racemase"/>
</dbReference>
<dbReference type="Proteomes" id="UP000231371">
    <property type="component" value="Unassembled WGS sequence"/>
</dbReference>
<proteinExistence type="inferred from homology"/>
<dbReference type="InterPro" id="IPR033134">
    <property type="entry name" value="Asp/Glu_racemase_AS_2"/>
</dbReference>
<name>A0A2H0KFV2_9BACT</name>
<keyword evidence="2" id="KW-0413">Isomerase</keyword>
<dbReference type="PANTHER" id="PTHR21198:SF7">
    <property type="entry name" value="ASPARTATE-GLUTAMATE RACEMASE FAMILY"/>
    <property type="match status" value="1"/>
</dbReference>
<evidence type="ECO:0008006" key="5">
    <source>
        <dbReference type="Google" id="ProtNLM"/>
    </source>
</evidence>
<dbReference type="AlphaFoldDB" id="A0A2H0KFV2"/>
<evidence type="ECO:0000313" key="4">
    <source>
        <dbReference type="Proteomes" id="UP000231371"/>
    </source>
</evidence>
<dbReference type="PANTHER" id="PTHR21198">
    <property type="entry name" value="GLUTAMATE RACEMASE"/>
    <property type="match status" value="1"/>
</dbReference>
<dbReference type="PROSITE" id="PS00924">
    <property type="entry name" value="ASP_GLU_RACEMASE_2"/>
    <property type="match status" value="1"/>
</dbReference>
<reference evidence="3 4" key="1">
    <citation type="submission" date="2017-09" db="EMBL/GenBank/DDBJ databases">
        <title>Depth-based differentiation of microbial function through sediment-hosted aquifers and enrichment of novel symbionts in the deep terrestrial subsurface.</title>
        <authorList>
            <person name="Probst A.J."/>
            <person name="Ladd B."/>
            <person name="Jarett J.K."/>
            <person name="Geller-Mcgrath D.E."/>
            <person name="Sieber C.M."/>
            <person name="Emerson J.B."/>
            <person name="Anantharaman K."/>
            <person name="Thomas B.C."/>
            <person name="Malmstrom R."/>
            <person name="Stieglmeier M."/>
            <person name="Klingl A."/>
            <person name="Woyke T."/>
            <person name="Ryan C.M."/>
            <person name="Banfield J.F."/>
        </authorList>
    </citation>
    <scope>NUCLEOTIDE SEQUENCE [LARGE SCALE GENOMIC DNA]</scope>
    <source>
        <strain evidence="3">CG11_big_fil_rev_8_21_14_0_20_40_12</strain>
    </source>
</reference>
<dbReference type="Gene3D" id="3.40.50.1860">
    <property type="match status" value="2"/>
</dbReference>
<dbReference type="SUPFAM" id="SSF53681">
    <property type="entry name" value="Aspartate/glutamate racemase"/>
    <property type="match status" value="2"/>
</dbReference>
<gene>
    <name evidence="3" type="ORF">COV89_02200</name>
</gene>
<accession>A0A2H0KFV2</accession>
<dbReference type="NCBIfam" id="TIGR00035">
    <property type="entry name" value="asp_race"/>
    <property type="match status" value="1"/>
</dbReference>
<evidence type="ECO:0000256" key="2">
    <source>
        <dbReference type="ARBA" id="ARBA00023235"/>
    </source>
</evidence>
<dbReference type="InterPro" id="IPR004380">
    <property type="entry name" value="Asp_race"/>
</dbReference>
<organism evidence="3 4">
    <name type="scientific">Candidatus Shapirobacteria bacterium CG11_big_fil_rev_8_21_14_0_20_40_12</name>
    <dbReference type="NCBI Taxonomy" id="1974889"/>
    <lineage>
        <taxon>Bacteria</taxon>
        <taxon>Candidatus Shapironibacteriota</taxon>
    </lineage>
</organism>
<evidence type="ECO:0000256" key="1">
    <source>
        <dbReference type="ARBA" id="ARBA00007847"/>
    </source>
</evidence>
<comment type="caution">
    <text evidence="3">The sequence shown here is derived from an EMBL/GenBank/DDBJ whole genome shotgun (WGS) entry which is preliminary data.</text>
</comment>
<sequence>MFVSEFIGGKQGFFMEKKMKDNKIIGIIGGMGPYASAYFYKLLLDKSRDFYGAKKNNDYPEILVDSVPIPDFISDTKNLEKAREILTERVKKMNDYGVSVIGMTCNTAHILLEDLAKVSNAEFISMIDAVSEKISDLGFKKVGLLATQTTISQGLYHRALTGLGISCDSLNLRTQKLHEKIIRKVIAGKSVEIERLVSQVKKFIKEENLEGLILGCTELPLVFPKEKFVNVIDCLDVLVNKLLKKYYNQ</sequence>
<evidence type="ECO:0000313" key="3">
    <source>
        <dbReference type="EMBL" id="PIQ70105.1"/>
    </source>
</evidence>
<dbReference type="EMBL" id="PCVI01000035">
    <property type="protein sequence ID" value="PIQ70105.1"/>
    <property type="molecule type" value="Genomic_DNA"/>
</dbReference>
<dbReference type="InterPro" id="IPR001920">
    <property type="entry name" value="Asp/Glu_race"/>
</dbReference>
<protein>
    <recommendedName>
        <fullName evidence="5">Aspartate racemase</fullName>
    </recommendedName>
</protein>